<dbReference type="AlphaFoldDB" id="A0A1E1KQK3"/>
<dbReference type="Proteomes" id="UP000178912">
    <property type="component" value="Unassembled WGS sequence"/>
</dbReference>
<organism evidence="2 3">
    <name type="scientific">Rhynchosporium agropyri</name>
    <dbReference type="NCBI Taxonomy" id="914238"/>
    <lineage>
        <taxon>Eukaryota</taxon>
        <taxon>Fungi</taxon>
        <taxon>Dikarya</taxon>
        <taxon>Ascomycota</taxon>
        <taxon>Pezizomycotina</taxon>
        <taxon>Leotiomycetes</taxon>
        <taxon>Helotiales</taxon>
        <taxon>Ploettnerulaceae</taxon>
        <taxon>Rhynchosporium</taxon>
    </lineage>
</organism>
<feature type="compositionally biased region" description="Low complexity" evidence="1">
    <location>
        <begin position="133"/>
        <end position="144"/>
    </location>
</feature>
<sequence length="374" mass="41700">MSVPSLVEELHPLSSTISLASLSFTPWETAFEETSYFQPWTSCPISPTPEPGRISPARSRDFTAEFERMIESSKYDALFSSPAQDPSDTGSRLSLIVHPATPVEGPANSSLAREESEDNDDLLMPTSFGLQTSSPSRASAPSPADVGRARQTTATYPRQQKAPRLRRKSALDPMVGKSNAPPTRPLANPSLTPWLGYDEETPNYHYRVMAPLDIGAAALDSDAPIRAPFPLPSSTRERRWMIESQNSDHDIRMPAVTFGLLTPNTNISTNNPFSRSFYRRHGILKPKVDITLDDDNLSTTVTGSSVSISRTKICDWEVWSKISTRFKKTKENMKDKMGHCALVQWGREKRDRRRLTEDMRLLDKMDLGSSLAPE</sequence>
<keyword evidence="3" id="KW-1185">Reference proteome</keyword>
<evidence type="ECO:0000313" key="3">
    <source>
        <dbReference type="Proteomes" id="UP000178912"/>
    </source>
</evidence>
<evidence type="ECO:0000313" key="2">
    <source>
        <dbReference type="EMBL" id="CZT00287.1"/>
    </source>
</evidence>
<name>A0A1E1KQK3_9HELO</name>
<accession>A0A1E1KQK3</accession>
<gene>
    <name evidence="2" type="ORF">RAG0_08377</name>
</gene>
<feature type="region of interest" description="Disordered" evidence="1">
    <location>
        <begin position="100"/>
        <end position="187"/>
    </location>
</feature>
<evidence type="ECO:0000256" key="1">
    <source>
        <dbReference type="SAM" id="MobiDB-lite"/>
    </source>
</evidence>
<dbReference type="EMBL" id="FJUX01000044">
    <property type="protein sequence ID" value="CZT00287.1"/>
    <property type="molecule type" value="Genomic_DNA"/>
</dbReference>
<proteinExistence type="predicted"/>
<reference evidence="3" key="1">
    <citation type="submission" date="2016-03" db="EMBL/GenBank/DDBJ databases">
        <authorList>
            <person name="Guldener U."/>
        </authorList>
    </citation>
    <scope>NUCLEOTIDE SEQUENCE [LARGE SCALE GENOMIC DNA]</scope>
    <source>
        <strain evidence="3">04CH-RAC-A.6.1</strain>
    </source>
</reference>
<protein>
    <submittedName>
        <fullName evidence="2">Uncharacterized protein</fullName>
    </submittedName>
</protein>